<organism evidence="1 2">
    <name type="scientific">Candidatus Obscuribacter phosphatis</name>
    <dbReference type="NCBI Taxonomy" id="1906157"/>
    <lineage>
        <taxon>Bacteria</taxon>
        <taxon>Bacillati</taxon>
        <taxon>Candidatus Melainabacteria</taxon>
        <taxon>Candidatus Obscuribacterales</taxon>
        <taxon>Candidatus Obscuribacteraceae</taxon>
        <taxon>Candidatus Obscuribacter</taxon>
    </lineage>
</organism>
<comment type="caution">
    <text evidence="1">The sequence shown here is derived from an EMBL/GenBank/DDBJ whole genome shotgun (WGS) entry which is preliminary data.</text>
</comment>
<sequence>MTRETKGPFMYDHLWGLNSKHRHDVQQDNAELIKNKLARLKVKRCDCSSWMQELVADYSHEPRVEGEYSTHVSNEKLMAFWLKKLFAELQNLVNQFNANLDEDYMFIEGTEPEFHTVVCNEAPAPGKSGKEIYFEAHFVSRTAALLLRGFDHEIDVFIVPADVWLGLSLNTIDQKDYPPILRLNLLSRSEAEPILNDSGEQVQESVFRKDSELTKNSALTNTRTGTAMAKGSVNSLGKAAPGTSMSSAPLTAPAAQALTSPNKEASVVKSYEPSSTSAEHIDPEHINELARMLFKELIKASLR</sequence>
<dbReference type="AlphaFoldDB" id="A0A8J7P6W9"/>
<evidence type="ECO:0000313" key="1">
    <source>
        <dbReference type="EMBL" id="MBN8659119.1"/>
    </source>
</evidence>
<gene>
    <name evidence="1" type="ORF">J0M35_02070</name>
</gene>
<protein>
    <submittedName>
        <fullName evidence="1">Uncharacterized protein</fullName>
    </submittedName>
</protein>
<proteinExistence type="predicted"/>
<reference evidence="1" key="1">
    <citation type="submission" date="2021-02" db="EMBL/GenBank/DDBJ databases">
        <title>Genome-Resolved Metagenomics of a Microbial Community Performing Photosynthetic Biological Nutrient Removal.</title>
        <authorList>
            <person name="Mcdaniel E.A."/>
        </authorList>
    </citation>
    <scope>NUCLEOTIDE SEQUENCE</scope>
    <source>
        <strain evidence="1">UWPOB_OBS1</strain>
    </source>
</reference>
<dbReference type="EMBL" id="JAFLCK010000002">
    <property type="protein sequence ID" value="MBN8659119.1"/>
    <property type="molecule type" value="Genomic_DNA"/>
</dbReference>
<dbReference type="Proteomes" id="UP000664277">
    <property type="component" value="Unassembled WGS sequence"/>
</dbReference>
<accession>A0A8J7P6W9</accession>
<evidence type="ECO:0000313" key="2">
    <source>
        <dbReference type="Proteomes" id="UP000664277"/>
    </source>
</evidence>
<name>A0A8J7P6W9_9BACT</name>